<accession>A0ABT9ZXZ0</accession>
<dbReference type="InterPro" id="IPR019606">
    <property type="entry name" value="GerMN"/>
</dbReference>
<feature type="compositionally biased region" description="Acidic residues" evidence="1">
    <location>
        <begin position="41"/>
        <end position="79"/>
    </location>
</feature>
<sequence length="221" mass="23800">MKKLIGFFSSISLLLFLAACGQGDDNGETTPIDETGANQTEEQEDTEGDAVEDSDGTEEDAADEIGEKDEETTNEENEDTTMINSVTLFFADDQLMGTYRVETDLPVTADEAGAKQAYKLWVSGPTESNLVSLVPENTQIQSVEFNNGVAYVSFSEAILEANLGSSGELMLIEQIALIAEQFGYGKTQILVDGSVPSSFLGHMDVSEPIEAGNPAEYEKVN</sequence>
<evidence type="ECO:0000256" key="2">
    <source>
        <dbReference type="SAM" id="SignalP"/>
    </source>
</evidence>
<feature type="chain" id="PRO_5045488052" evidence="2">
    <location>
        <begin position="22"/>
        <end position="221"/>
    </location>
</feature>
<feature type="domain" description="GerMN" evidence="3">
    <location>
        <begin position="114"/>
        <end position="200"/>
    </location>
</feature>
<keyword evidence="2" id="KW-0732">Signal</keyword>
<dbReference type="EMBL" id="JAUSUG010000014">
    <property type="protein sequence ID" value="MDQ0256109.1"/>
    <property type="molecule type" value="Genomic_DNA"/>
</dbReference>
<gene>
    <name evidence="4" type="ORF">J2S74_003508</name>
</gene>
<dbReference type="Proteomes" id="UP001230005">
    <property type="component" value="Unassembled WGS sequence"/>
</dbReference>
<comment type="caution">
    <text evidence="4">The sequence shown here is derived from an EMBL/GenBank/DDBJ whole genome shotgun (WGS) entry which is preliminary data.</text>
</comment>
<feature type="region of interest" description="Disordered" evidence="1">
    <location>
        <begin position="22"/>
        <end position="83"/>
    </location>
</feature>
<evidence type="ECO:0000259" key="3">
    <source>
        <dbReference type="SMART" id="SM00909"/>
    </source>
</evidence>
<organism evidence="4 5">
    <name type="scientific">Evansella vedderi</name>
    <dbReference type="NCBI Taxonomy" id="38282"/>
    <lineage>
        <taxon>Bacteria</taxon>
        <taxon>Bacillati</taxon>
        <taxon>Bacillota</taxon>
        <taxon>Bacilli</taxon>
        <taxon>Bacillales</taxon>
        <taxon>Bacillaceae</taxon>
        <taxon>Evansella</taxon>
    </lineage>
</organism>
<dbReference type="Pfam" id="PF10646">
    <property type="entry name" value="Germane"/>
    <property type="match status" value="1"/>
</dbReference>
<evidence type="ECO:0000256" key="1">
    <source>
        <dbReference type="SAM" id="MobiDB-lite"/>
    </source>
</evidence>
<keyword evidence="5" id="KW-1185">Reference proteome</keyword>
<dbReference type="SMART" id="SM00909">
    <property type="entry name" value="Germane"/>
    <property type="match status" value="1"/>
</dbReference>
<evidence type="ECO:0000313" key="5">
    <source>
        <dbReference type="Proteomes" id="UP001230005"/>
    </source>
</evidence>
<proteinExistence type="predicted"/>
<dbReference type="RefSeq" id="WP_307327730.1">
    <property type="nucleotide sequence ID" value="NZ_JAUSUG010000014.1"/>
</dbReference>
<feature type="signal peptide" evidence="2">
    <location>
        <begin position="1"/>
        <end position="21"/>
    </location>
</feature>
<name>A0ABT9ZXZ0_9BACI</name>
<reference evidence="4 5" key="1">
    <citation type="submission" date="2023-07" db="EMBL/GenBank/DDBJ databases">
        <title>Genomic Encyclopedia of Type Strains, Phase IV (KMG-IV): sequencing the most valuable type-strain genomes for metagenomic binning, comparative biology and taxonomic classification.</title>
        <authorList>
            <person name="Goeker M."/>
        </authorList>
    </citation>
    <scope>NUCLEOTIDE SEQUENCE [LARGE SCALE GENOMIC DNA]</scope>
    <source>
        <strain evidence="4 5">DSM 9768</strain>
    </source>
</reference>
<dbReference type="PROSITE" id="PS51257">
    <property type="entry name" value="PROKAR_LIPOPROTEIN"/>
    <property type="match status" value="1"/>
</dbReference>
<evidence type="ECO:0000313" key="4">
    <source>
        <dbReference type="EMBL" id="MDQ0256109.1"/>
    </source>
</evidence>
<protein>
    <submittedName>
        <fullName evidence="4">Spore germination protein GerM</fullName>
    </submittedName>
</protein>